<dbReference type="Proteomes" id="UP000785679">
    <property type="component" value="Unassembled WGS sequence"/>
</dbReference>
<evidence type="ECO:0000313" key="2">
    <source>
        <dbReference type="Proteomes" id="UP000785679"/>
    </source>
</evidence>
<dbReference type="EMBL" id="RRYP01019492">
    <property type="protein sequence ID" value="TNV73224.1"/>
    <property type="molecule type" value="Genomic_DNA"/>
</dbReference>
<accession>A0A8J8NEB6</accession>
<organism evidence="1 2">
    <name type="scientific">Halteria grandinella</name>
    <dbReference type="NCBI Taxonomy" id="5974"/>
    <lineage>
        <taxon>Eukaryota</taxon>
        <taxon>Sar</taxon>
        <taxon>Alveolata</taxon>
        <taxon>Ciliophora</taxon>
        <taxon>Intramacronucleata</taxon>
        <taxon>Spirotrichea</taxon>
        <taxon>Stichotrichia</taxon>
        <taxon>Sporadotrichida</taxon>
        <taxon>Halteriidae</taxon>
        <taxon>Halteria</taxon>
    </lineage>
</organism>
<reference evidence="1" key="1">
    <citation type="submission" date="2019-06" db="EMBL/GenBank/DDBJ databases">
        <authorList>
            <person name="Zheng W."/>
        </authorList>
    </citation>
    <scope>NUCLEOTIDE SEQUENCE</scope>
    <source>
        <strain evidence="1">QDHG01</strain>
    </source>
</reference>
<comment type="caution">
    <text evidence="1">The sequence shown here is derived from an EMBL/GenBank/DDBJ whole genome shotgun (WGS) entry which is preliminary data.</text>
</comment>
<name>A0A8J8NEB6_HALGN</name>
<keyword evidence="2" id="KW-1185">Reference proteome</keyword>
<protein>
    <submittedName>
        <fullName evidence="1">Uncharacterized protein</fullName>
    </submittedName>
</protein>
<sequence length="71" mass="8275">MELNLSIESKQLPCLVQMNQYAINRRCFNFLIILSQSYNSYYYGQPLTTPDTQSITHSPLSWIKQSPRSCI</sequence>
<proteinExistence type="predicted"/>
<evidence type="ECO:0000313" key="1">
    <source>
        <dbReference type="EMBL" id="TNV73224.1"/>
    </source>
</evidence>
<gene>
    <name evidence="1" type="ORF">FGO68_gene17367</name>
</gene>
<dbReference type="AlphaFoldDB" id="A0A8J8NEB6"/>